<evidence type="ECO:0000256" key="1">
    <source>
        <dbReference type="ARBA" id="ARBA00006594"/>
    </source>
</evidence>
<dbReference type="Gene3D" id="3.40.50.150">
    <property type="entry name" value="Vaccinia Virus protein VP39"/>
    <property type="match status" value="1"/>
</dbReference>
<name>E8R3R6_ISOPI</name>
<dbReference type="AlphaFoldDB" id="E8R3R6"/>
<proteinExistence type="inferred from homology"/>
<evidence type="ECO:0000256" key="3">
    <source>
        <dbReference type="ARBA" id="ARBA00022679"/>
    </source>
</evidence>
<organism evidence="6 7">
    <name type="scientific">Isosphaera pallida (strain ATCC 43644 / DSM 9630 / IS1B)</name>
    <dbReference type="NCBI Taxonomy" id="575540"/>
    <lineage>
        <taxon>Bacteria</taxon>
        <taxon>Pseudomonadati</taxon>
        <taxon>Planctomycetota</taxon>
        <taxon>Planctomycetia</taxon>
        <taxon>Isosphaerales</taxon>
        <taxon>Isosphaeraceae</taxon>
        <taxon>Isosphaera</taxon>
    </lineage>
</organism>
<dbReference type="PANTHER" id="PTHR13370">
    <property type="entry name" value="RNA METHYLASE-RELATED"/>
    <property type="match status" value="1"/>
</dbReference>
<dbReference type="InterPro" id="IPR001091">
    <property type="entry name" value="RM_Methyltransferase"/>
</dbReference>
<dbReference type="Proteomes" id="UP000008631">
    <property type="component" value="Chromosome"/>
</dbReference>
<dbReference type="CDD" id="cd02440">
    <property type="entry name" value="AdoMet_MTases"/>
    <property type="match status" value="1"/>
</dbReference>
<dbReference type="GO" id="GO:0032259">
    <property type="term" value="P:methylation"/>
    <property type="evidence" value="ECO:0007669"/>
    <property type="project" value="UniProtKB-KW"/>
</dbReference>
<reference evidence="6 7" key="2">
    <citation type="journal article" date="2011" name="Stand. Genomic Sci.">
        <title>Complete genome sequence of Isosphaera pallida type strain (IS1B).</title>
        <authorList>
            <consortium name="US DOE Joint Genome Institute (JGI-PGF)"/>
            <person name="Goker M."/>
            <person name="Cleland D."/>
            <person name="Saunders E."/>
            <person name="Lapidus A."/>
            <person name="Nolan M."/>
            <person name="Lucas S."/>
            <person name="Hammon N."/>
            <person name="Deshpande S."/>
            <person name="Cheng J.F."/>
            <person name="Tapia R."/>
            <person name="Han C."/>
            <person name="Goodwin L."/>
            <person name="Pitluck S."/>
            <person name="Liolios K."/>
            <person name="Pagani I."/>
            <person name="Ivanova N."/>
            <person name="Mavromatis K."/>
            <person name="Pati A."/>
            <person name="Chen A."/>
            <person name="Palaniappan K."/>
            <person name="Land M."/>
            <person name="Hauser L."/>
            <person name="Chang Y.J."/>
            <person name="Jeffries C.D."/>
            <person name="Detter J.C."/>
            <person name="Beck B."/>
            <person name="Woyke T."/>
            <person name="Bristow J."/>
            <person name="Eisen J.A."/>
            <person name="Markowitz V."/>
            <person name="Hugenholtz P."/>
            <person name="Kyrpides N.C."/>
            <person name="Klenk H.P."/>
        </authorList>
    </citation>
    <scope>NUCLEOTIDE SEQUENCE [LARGE SCALE GENOMIC DNA]</scope>
    <source>
        <strain evidence="7">ATCC 43644 / DSM 9630 / IS1B</strain>
    </source>
</reference>
<dbReference type="KEGG" id="ipa:Isop_2071"/>
<dbReference type="eggNOG" id="COG2189">
    <property type="taxonomic scope" value="Bacteria"/>
</dbReference>
<comment type="similarity">
    <text evidence="1 4">Belongs to the N(4)/N(6)-methyltransferase family.</text>
</comment>
<evidence type="ECO:0000256" key="4">
    <source>
        <dbReference type="RuleBase" id="RU362026"/>
    </source>
</evidence>
<dbReference type="Pfam" id="PF01555">
    <property type="entry name" value="N6_N4_Mtase"/>
    <property type="match status" value="1"/>
</dbReference>
<dbReference type="GO" id="GO:0003677">
    <property type="term" value="F:DNA binding"/>
    <property type="evidence" value="ECO:0007669"/>
    <property type="project" value="InterPro"/>
</dbReference>
<dbReference type="PRINTS" id="PR00508">
    <property type="entry name" value="S21N4MTFRASE"/>
</dbReference>
<keyword evidence="7" id="KW-1185">Reference proteome</keyword>
<dbReference type="PROSITE" id="PS00092">
    <property type="entry name" value="N6_MTASE"/>
    <property type="match status" value="1"/>
</dbReference>
<keyword evidence="3" id="KW-0808">Transferase</keyword>
<evidence type="ECO:0000256" key="2">
    <source>
        <dbReference type="ARBA" id="ARBA00022603"/>
    </source>
</evidence>
<dbReference type="EMBL" id="CP002353">
    <property type="protein sequence ID" value="ADV62651.1"/>
    <property type="molecule type" value="Genomic_DNA"/>
</dbReference>
<sequence>MSTFAFPSMPIKAKPNPDWSSLDPVQVKRGCLGDTRPSDPSTPLRIFYEHPRGHLVTGDAIAWLNQLDAASVDLIVADPPYNLQKAKWDRFATEEAYLTWSLEWIAAARRVLKETGSLYVCGFSETLADLKRPALRWFADCRWLVWHYRNKANLGRDWGRSHESILHLRVTPAFRLRLDAVRVPYGGHTVKYPARTQARTSCFGDGRSRAPWVPHPAGAKPRDVLEYPTTCNGMGERTPHPSQKPEGLIRHLILAASDEHDLVIDPFSGSGTTVVAAQQLNRRWIGCDREPSYHAWAVRRLETLPNRSIADWLDHDRRAASHRDGIR</sequence>
<evidence type="ECO:0000313" key="6">
    <source>
        <dbReference type="EMBL" id="ADV62651.1"/>
    </source>
</evidence>
<dbReference type="EC" id="2.1.1.-" evidence="4"/>
<feature type="domain" description="DNA methylase N-4/N-6" evidence="5">
    <location>
        <begin position="72"/>
        <end position="297"/>
    </location>
</feature>
<dbReference type="SUPFAM" id="SSF53335">
    <property type="entry name" value="S-adenosyl-L-methionine-dependent methyltransferases"/>
    <property type="match status" value="1"/>
</dbReference>
<dbReference type="GO" id="GO:0008170">
    <property type="term" value="F:N-methyltransferase activity"/>
    <property type="evidence" value="ECO:0007669"/>
    <property type="project" value="InterPro"/>
</dbReference>
<dbReference type="PANTHER" id="PTHR13370:SF3">
    <property type="entry name" value="TRNA (GUANINE(10)-N2)-METHYLTRANSFERASE HOMOLOG"/>
    <property type="match status" value="1"/>
</dbReference>
<keyword evidence="2 6" id="KW-0489">Methyltransferase</keyword>
<evidence type="ECO:0000259" key="5">
    <source>
        <dbReference type="Pfam" id="PF01555"/>
    </source>
</evidence>
<dbReference type="GO" id="GO:0005737">
    <property type="term" value="C:cytoplasm"/>
    <property type="evidence" value="ECO:0007669"/>
    <property type="project" value="TreeGrafter"/>
</dbReference>
<dbReference type="InterPro" id="IPR002052">
    <property type="entry name" value="DNA_methylase_N6_adenine_CS"/>
</dbReference>
<gene>
    <name evidence="6" type="ordered locus">Isop_2071</name>
</gene>
<evidence type="ECO:0000313" key="7">
    <source>
        <dbReference type="Proteomes" id="UP000008631"/>
    </source>
</evidence>
<dbReference type="InParanoid" id="E8R3R6"/>
<dbReference type="InterPro" id="IPR002941">
    <property type="entry name" value="DNA_methylase_N4/N6"/>
</dbReference>
<dbReference type="REBASE" id="31775">
    <property type="entry name" value="M.Ipa43644ORF2071P"/>
</dbReference>
<dbReference type="RefSeq" id="WP_013564939.1">
    <property type="nucleotide sequence ID" value="NC_014962.1"/>
</dbReference>
<reference key="1">
    <citation type="submission" date="2010-11" db="EMBL/GenBank/DDBJ databases">
        <title>The complete sequence of chromosome of Isophaera pallida ATCC 43644.</title>
        <authorList>
            <consortium name="US DOE Joint Genome Institute (JGI-PGF)"/>
            <person name="Lucas S."/>
            <person name="Copeland A."/>
            <person name="Lapidus A."/>
            <person name="Bruce D."/>
            <person name="Goodwin L."/>
            <person name="Pitluck S."/>
            <person name="Kyrpides N."/>
            <person name="Mavromatis K."/>
            <person name="Pagani I."/>
            <person name="Ivanova N."/>
            <person name="Saunders E."/>
            <person name="Brettin T."/>
            <person name="Detter J.C."/>
            <person name="Han C."/>
            <person name="Tapia R."/>
            <person name="Land M."/>
            <person name="Hauser L."/>
            <person name="Markowitz V."/>
            <person name="Cheng J.-F."/>
            <person name="Hugenholtz P."/>
            <person name="Woyke T."/>
            <person name="Wu D."/>
            <person name="Eisen J.A."/>
        </authorList>
    </citation>
    <scope>NUCLEOTIDE SEQUENCE</scope>
    <source>
        <strain>ATCC 43644</strain>
    </source>
</reference>
<protein>
    <recommendedName>
        <fullName evidence="4">Methyltransferase</fullName>
        <ecNumber evidence="4">2.1.1.-</ecNumber>
    </recommendedName>
</protein>
<dbReference type="STRING" id="575540.Isop_2071"/>
<accession>E8R3R6</accession>
<dbReference type="InterPro" id="IPR029063">
    <property type="entry name" value="SAM-dependent_MTases_sf"/>
</dbReference>
<dbReference type="HOGENOM" id="CLU_024927_5_1_0"/>